<accession>A0ABS1JB67</accession>
<keyword evidence="3" id="KW-1185">Reference proteome</keyword>
<feature type="transmembrane region" description="Helical" evidence="1">
    <location>
        <begin position="33"/>
        <end position="50"/>
    </location>
</feature>
<protein>
    <submittedName>
        <fullName evidence="2">Uncharacterized protein</fullName>
    </submittedName>
</protein>
<dbReference type="EMBL" id="JAEQNB010000003">
    <property type="protein sequence ID" value="MBL0387491.1"/>
    <property type="molecule type" value="Genomic_DNA"/>
</dbReference>
<dbReference type="RefSeq" id="WP_201635519.1">
    <property type="nucleotide sequence ID" value="NZ_JAEQNB010000003.1"/>
</dbReference>
<evidence type="ECO:0000313" key="2">
    <source>
        <dbReference type="EMBL" id="MBL0387491.1"/>
    </source>
</evidence>
<evidence type="ECO:0000313" key="3">
    <source>
        <dbReference type="Proteomes" id="UP000602284"/>
    </source>
</evidence>
<dbReference type="Proteomes" id="UP000602284">
    <property type="component" value="Unassembled WGS sequence"/>
</dbReference>
<sequence>MVRLKKTARLYFIAGAAAYCAGVILYAVNGHKLYPFLGGWIAGLLLMEGFSRRKLESA</sequence>
<name>A0ABS1JB67_9BACL</name>
<gene>
    <name evidence="2" type="ORF">JJB07_12590</name>
</gene>
<feature type="transmembrane region" description="Helical" evidence="1">
    <location>
        <begin position="7"/>
        <end position="27"/>
    </location>
</feature>
<organism evidence="2 3">
    <name type="scientific">Tumebacillus amylolyticus</name>
    <dbReference type="NCBI Taxonomy" id="2801339"/>
    <lineage>
        <taxon>Bacteria</taxon>
        <taxon>Bacillati</taxon>
        <taxon>Bacillota</taxon>
        <taxon>Bacilli</taxon>
        <taxon>Bacillales</taxon>
        <taxon>Alicyclobacillaceae</taxon>
        <taxon>Tumebacillus</taxon>
    </lineage>
</organism>
<keyword evidence="1" id="KW-0472">Membrane</keyword>
<comment type="caution">
    <text evidence="2">The sequence shown here is derived from an EMBL/GenBank/DDBJ whole genome shotgun (WGS) entry which is preliminary data.</text>
</comment>
<proteinExistence type="predicted"/>
<reference evidence="2 3" key="1">
    <citation type="submission" date="2021-01" db="EMBL/GenBank/DDBJ databases">
        <title>Tumebacillus sp. strain ITR2 16S ribosomal RNA gene Genome sequencing and assembly.</title>
        <authorList>
            <person name="Kang M."/>
        </authorList>
    </citation>
    <scope>NUCLEOTIDE SEQUENCE [LARGE SCALE GENOMIC DNA]</scope>
    <source>
        <strain evidence="2 3">ITR2</strain>
    </source>
</reference>
<keyword evidence="1" id="KW-0812">Transmembrane</keyword>
<evidence type="ECO:0000256" key="1">
    <source>
        <dbReference type="SAM" id="Phobius"/>
    </source>
</evidence>
<keyword evidence="1" id="KW-1133">Transmembrane helix</keyword>